<dbReference type="OrthoDB" id="2438715at2759"/>
<gene>
    <name evidence="2" type="ORF">BG015_000096</name>
</gene>
<name>A0A9P5V7U5_9FUNG</name>
<organism evidence="2 3">
    <name type="scientific">Linnemannia schmuckeri</name>
    <dbReference type="NCBI Taxonomy" id="64567"/>
    <lineage>
        <taxon>Eukaryota</taxon>
        <taxon>Fungi</taxon>
        <taxon>Fungi incertae sedis</taxon>
        <taxon>Mucoromycota</taxon>
        <taxon>Mortierellomycotina</taxon>
        <taxon>Mortierellomycetes</taxon>
        <taxon>Mortierellales</taxon>
        <taxon>Mortierellaceae</taxon>
        <taxon>Linnemannia</taxon>
    </lineage>
</organism>
<feature type="region of interest" description="Disordered" evidence="1">
    <location>
        <begin position="308"/>
        <end position="331"/>
    </location>
</feature>
<dbReference type="AlphaFoldDB" id="A0A9P5V7U5"/>
<feature type="compositionally biased region" description="Polar residues" evidence="1">
    <location>
        <begin position="486"/>
        <end position="495"/>
    </location>
</feature>
<dbReference type="EMBL" id="JAAAUQ010001008">
    <property type="protein sequence ID" value="KAF9144460.1"/>
    <property type="molecule type" value="Genomic_DNA"/>
</dbReference>
<sequence>MIHTDEESIGKDAAPSSRILVLLSSDTDISSNVVVPDTAITTTLGTNDTLETIAGTFPQSPFFNPATALLTQSKHSRDHPGILQPSRPDDPFGGFQQPSQQSNVYRSQDRMDDSRSKRQPSQPDQRTLHPYGGNDVNYNRARRHSHTGLVEFDHSVGPSMSGPRLRARQSMSLAAPYQHQPFRTPRLLRGAFRKARKEQSPLLTSASFGTDYAMQNPTEEWEGDDIFLPWKTVSSIAEHPSCPSTNRISTSPKSLLHGDGSLSHLTNPRGEQLEGEVINNKNYADFDSIDSGDDIELDGDNENINNGMTDITTTSPPNPPVPPKRGHRDSSEIVDVDGLSDEEMVADESSKAPIIAHESPTNSRARIDQWLKNGMDKKTLEDRTDLEVDLENNLDPDMNTILGMASDTDLVMPKFDDNYLQDLNTAPALIAFTREHSSVSNAVSPSCSHSPSTTITCISSHSSPSPSVATGFPRPTAPTHAGLSPLQPNTSGQRTTGRHSAGQALSSFHRDIDILRRHREELKESPELPVVSSNLRPAFLSNSCSSSSNLSTVSSSSSPPLTTEREGKPASQGPIYFKPSHHSLPDRSGPGEQHLHQNVMIIQSNQWGIDTNKGSAATRAFSPQPLGTRGNKGNHIYMARESSPSPPPPPLLDKSAIMTTHNISLATANMNVLTPQEVQEDYYTRRNMRLNQQRQRRRSSAAVAAAAAAATAATMMTSGVSTENRSLRYEGVSPLTSASSSSSSSSRSASVHGSDLIHPFDINNNSNSNKLVAPVPAIGATILPPSYYIPPSAFRTEAAVAAEKEREMERKRKEEEEALKDSFLVFPSPTPS</sequence>
<accession>A0A9P5V7U5</accession>
<feature type="region of interest" description="Disordered" evidence="1">
    <location>
        <begin position="73"/>
        <end position="139"/>
    </location>
</feature>
<evidence type="ECO:0000256" key="1">
    <source>
        <dbReference type="SAM" id="MobiDB-lite"/>
    </source>
</evidence>
<feature type="compositionally biased region" description="Low complexity" evidence="1">
    <location>
        <begin position="445"/>
        <end position="470"/>
    </location>
</feature>
<protein>
    <submittedName>
        <fullName evidence="2">Uncharacterized protein</fullName>
    </submittedName>
</protein>
<feature type="compositionally biased region" description="Low complexity" evidence="1">
    <location>
        <begin position="543"/>
        <end position="562"/>
    </location>
</feature>
<feature type="compositionally biased region" description="Polar residues" evidence="1">
    <location>
        <begin position="96"/>
        <end position="106"/>
    </location>
</feature>
<feature type="compositionally biased region" description="Basic and acidic residues" evidence="1">
    <location>
        <begin position="107"/>
        <end position="116"/>
    </location>
</feature>
<evidence type="ECO:0000313" key="3">
    <source>
        <dbReference type="Proteomes" id="UP000748756"/>
    </source>
</evidence>
<proteinExistence type="predicted"/>
<keyword evidence="3" id="KW-1185">Reference proteome</keyword>
<feature type="region of interest" description="Disordered" evidence="1">
    <location>
        <begin position="731"/>
        <end position="752"/>
    </location>
</feature>
<dbReference type="Proteomes" id="UP000748756">
    <property type="component" value="Unassembled WGS sequence"/>
</dbReference>
<feature type="region of interest" description="Disordered" evidence="1">
    <location>
        <begin position="445"/>
        <end position="508"/>
    </location>
</feature>
<feature type="region of interest" description="Disordered" evidence="1">
    <location>
        <begin position="809"/>
        <end position="832"/>
    </location>
</feature>
<reference evidence="2" key="1">
    <citation type="journal article" date="2020" name="Fungal Divers.">
        <title>Resolving the Mortierellaceae phylogeny through synthesis of multi-gene phylogenetics and phylogenomics.</title>
        <authorList>
            <person name="Vandepol N."/>
            <person name="Liber J."/>
            <person name="Desiro A."/>
            <person name="Na H."/>
            <person name="Kennedy M."/>
            <person name="Barry K."/>
            <person name="Grigoriev I.V."/>
            <person name="Miller A.N."/>
            <person name="O'Donnell K."/>
            <person name="Stajich J.E."/>
            <person name="Bonito G."/>
        </authorList>
    </citation>
    <scope>NUCLEOTIDE SEQUENCE</scope>
    <source>
        <strain evidence="2">NRRL 6426</strain>
    </source>
</reference>
<feature type="compositionally biased region" description="Low complexity" evidence="1">
    <location>
        <begin position="737"/>
        <end position="750"/>
    </location>
</feature>
<feature type="region of interest" description="Disordered" evidence="1">
    <location>
        <begin position="543"/>
        <end position="592"/>
    </location>
</feature>
<evidence type="ECO:0000313" key="2">
    <source>
        <dbReference type="EMBL" id="KAF9144460.1"/>
    </source>
</evidence>
<comment type="caution">
    <text evidence="2">The sequence shown here is derived from an EMBL/GenBank/DDBJ whole genome shotgun (WGS) entry which is preliminary data.</text>
</comment>